<evidence type="ECO:0000313" key="4">
    <source>
        <dbReference type="EMBL" id="EDM78905.1"/>
    </source>
</evidence>
<accession>A6G5G2</accession>
<dbReference type="STRING" id="391625.PPSIR1_03513"/>
<feature type="region of interest" description="Disordered" evidence="3">
    <location>
        <begin position="13"/>
        <end position="32"/>
    </location>
</feature>
<dbReference type="Proteomes" id="UP000005801">
    <property type="component" value="Unassembled WGS sequence"/>
</dbReference>
<dbReference type="AlphaFoldDB" id="A6G5G2"/>
<dbReference type="InterPro" id="IPR051021">
    <property type="entry name" value="Mito_Ser/Thr_phosphatase"/>
</dbReference>
<dbReference type="InterPro" id="IPR029033">
    <property type="entry name" value="His_PPase_superfam"/>
</dbReference>
<sequence>MFLTLVRHGDARASTNSLGDSGRCLSPKGREQARRTGRALAERKVAPTLVWTSPLVRAVQTTELILASLPFSGAVEARDDLYPGSTIQSVLGAIGPMVNGDTDVLVVGHMPYMADLAGTLLGLRVGGLATAEAYRIELFSPSQSTARQQLCWRFNGQFC</sequence>
<evidence type="ECO:0000256" key="3">
    <source>
        <dbReference type="SAM" id="MobiDB-lite"/>
    </source>
</evidence>
<evidence type="ECO:0000256" key="2">
    <source>
        <dbReference type="PIRSR" id="PIRSR613078-2"/>
    </source>
</evidence>
<dbReference type="CDD" id="cd07067">
    <property type="entry name" value="HP_PGM_like"/>
    <property type="match status" value="1"/>
</dbReference>
<dbReference type="eggNOG" id="COG2062">
    <property type="taxonomic scope" value="Bacteria"/>
</dbReference>
<dbReference type="Pfam" id="PF00300">
    <property type="entry name" value="His_Phos_1"/>
    <property type="match status" value="1"/>
</dbReference>
<evidence type="ECO:0000313" key="5">
    <source>
        <dbReference type="Proteomes" id="UP000005801"/>
    </source>
</evidence>
<feature type="binding site" evidence="2">
    <location>
        <position position="57"/>
    </location>
    <ligand>
        <name>substrate</name>
    </ligand>
</feature>
<comment type="caution">
    <text evidence="4">The sequence shown here is derived from an EMBL/GenBank/DDBJ whole genome shotgun (WGS) entry which is preliminary data.</text>
</comment>
<keyword evidence="1" id="KW-0378">Hydrolase</keyword>
<dbReference type="Gene3D" id="3.40.50.1240">
    <property type="entry name" value="Phosphoglycerate mutase-like"/>
    <property type="match status" value="1"/>
</dbReference>
<gene>
    <name evidence="4" type="ORF">PPSIR1_03513</name>
</gene>
<dbReference type="GO" id="GO:0016787">
    <property type="term" value="F:hydrolase activity"/>
    <property type="evidence" value="ECO:0007669"/>
    <property type="project" value="UniProtKB-KW"/>
</dbReference>
<proteinExistence type="predicted"/>
<reference evidence="4 5" key="1">
    <citation type="submission" date="2007-06" db="EMBL/GenBank/DDBJ databases">
        <authorList>
            <person name="Shimkets L."/>
            <person name="Ferriera S."/>
            <person name="Johnson J."/>
            <person name="Kravitz S."/>
            <person name="Beeson K."/>
            <person name="Sutton G."/>
            <person name="Rogers Y.-H."/>
            <person name="Friedman R."/>
            <person name="Frazier M."/>
            <person name="Venter J.C."/>
        </authorList>
    </citation>
    <scope>NUCLEOTIDE SEQUENCE [LARGE SCALE GENOMIC DNA]</scope>
    <source>
        <strain evidence="4 5">SIR-1</strain>
    </source>
</reference>
<dbReference type="RefSeq" id="WP_006971961.1">
    <property type="nucleotide sequence ID" value="NZ_ABCS01000025.1"/>
</dbReference>
<dbReference type="SMART" id="SM00855">
    <property type="entry name" value="PGAM"/>
    <property type="match status" value="1"/>
</dbReference>
<organism evidence="4 5">
    <name type="scientific">Plesiocystis pacifica SIR-1</name>
    <dbReference type="NCBI Taxonomy" id="391625"/>
    <lineage>
        <taxon>Bacteria</taxon>
        <taxon>Pseudomonadati</taxon>
        <taxon>Myxococcota</taxon>
        <taxon>Polyangia</taxon>
        <taxon>Nannocystales</taxon>
        <taxon>Nannocystaceae</taxon>
        <taxon>Plesiocystis</taxon>
    </lineage>
</organism>
<dbReference type="EMBL" id="ABCS01000025">
    <property type="protein sequence ID" value="EDM78905.1"/>
    <property type="molecule type" value="Genomic_DNA"/>
</dbReference>
<dbReference type="PANTHER" id="PTHR20935">
    <property type="entry name" value="PHOSPHOGLYCERATE MUTASE-RELATED"/>
    <property type="match status" value="1"/>
</dbReference>
<dbReference type="PANTHER" id="PTHR20935:SF0">
    <property type="entry name" value="SERINE_THREONINE-PROTEIN PHOSPHATASE PGAM5, MITOCHONDRIAL"/>
    <property type="match status" value="1"/>
</dbReference>
<dbReference type="OrthoDB" id="194934at2"/>
<dbReference type="InterPro" id="IPR013078">
    <property type="entry name" value="His_Pase_superF_clade-1"/>
</dbReference>
<protein>
    <submittedName>
        <fullName evidence="4">Phosphohistidine phosphatase, SixA</fullName>
    </submittedName>
</protein>
<dbReference type="SUPFAM" id="SSF53254">
    <property type="entry name" value="Phosphoglycerate mutase-like"/>
    <property type="match status" value="1"/>
</dbReference>
<name>A6G5G2_9BACT</name>
<evidence type="ECO:0000256" key="1">
    <source>
        <dbReference type="ARBA" id="ARBA00022801"/>
    </source>
</evidence>
<keyword evidence="5" id="KW-1185">Reference proteome</keyword>